<feature type="transmembrane region" description="Helical" evidence="1">
    <location>
        <begin position="186"/>
        <end position="214"/>
    </location>
</feature>
<feature type="transmembrane region" description="Helical" evidence="1">
    <location>
        <begin position="297"/>
        <end position="320"/>
    </location>
</feature>
<feature type="transmembrane region" description="Helical" evidence="1">
    <location>
        <begin position="375"/>
        <end position="394"/>
    </location>
</feature>
<protein>
    <recommendedName>
        <fullName evidence="4">Gustatory receptor</fullName>
    </recommendedName>
</protein>
<name>A0A8T0EAA9_ARGBR</name>
<organism evidence="2 3">
    <name type="scientific">Argiope bruennichi</name>
    <name type="common">Wasp spider</name>
    <name type="synonym">Aranea bruennichi</name>
    <dbReference type="NCBI Taxonomy" id="94029"/>
    <lineage>
        <taxon>Eukaryota</taxon>
        <taxon>Metazoa</taxon>
        <taxon>Ecdysozoa</taxon>
        <taxon>Arthropoda</taxon>
        <taxon>Chelicerata</taxon>
        <taxon>Arachnida</taxon>
        <taxon>Araneae</taxon>
        <taxon>Araneomorphae</taxon>
        <taxon>Entelegynae</taxon>
        <taxon>Araneoidea</taxon>
        <taxon>Araneidae</taxon>
        <taxon>Argiope</taxon>
    </lineage>
</organism>
<dbReference type="AlphaFoldDB" id="A0A8T0EAA9"/>
<comment type="caution">
    <text evidence="2">The sequence shown here is derived from an EMBL/GenBank/DDBJ whole genome shotgun (WGS) entry which is preliminary data.</text>
</comment>
<keyword evidence="1" id="KW-0812">Transmembrane</keyword>
<sequence length="400" mass="45105">MNNIADTQRIHSFRFSPTSLKVYRTLKPKINSFQLIYKTTLVMGIPIAPLNARSSCAFILAKIWCWSIFLYKTVVLFITFSHVHRMLPGYASLFAFYFFDSFSYISMVAIIHQRRKIYSATKTAVELAARIDPSMFVGSKTIQYEILLLVMSSLTIISLLIIFFFYQEWESYIKILQAPLPVYQYTYTWIVVFSVVSLLSWSYITCFLLVLLCYNSFLAAGGLVNAYAESIRFMTCRNALIRGLGLFRELCRSVQKVDAAFNSCVFFLFGTVVGNFFGAISVLFSDSVSFQTPVARTYVGFTLLAGVGIIFVLTIGGNTVSEGQRRLKLALLEDSKKMSGLPPDVVRTFTMLSDNIRDFKLAVTGCEIFTVDKGLALTVGGMIITYSFLLFQFSGKPFTT</sequence>
<gene>
    <name evidence="2" type="ORF">HNY73_017542</name>
</gene>
<reference evidence="2" key="1">
    <citation type="journal article" date="2020" name="bioRxiv">
        <title>Chromosome-level reference genome of the European wasp spider Argiope bruennichi: a resource for studies on range expansion and evolutionary adaptation.</title>
        <authorList>
            <person name="Sheffer M.M."/>
            <person name="Hoppe A."/>
            <person name="Krehenwinkel H."/>
            <person name="Uhl G."/>
            <person name="Kuss A.W."/>
            <person name="Jensen L."/>
            <person name="Jensen C."/>
            <person name="Gillespie R.G."/>
            <person name="Hoff K.J."/>
            <person name="Prost S."/>
        </authorList>
    </citation>
    <scope>NUCLEOTIDE SEQUENCE</scope>
</reference>
<feature type="transmembrane region" description="Helical" evidence="1">
    <location>
        <begin position="63"/>
        <end position="83"/>
    </location>
</feature>
<dbReference type="Proteomes" id="UP000807504">
    <property type="component" value="Unassembled WGS sequence"/>
</dbReference>
<reference evidence="2" key="2">
    <citation type="submission" date="2020-06" db="EMBL/GenBank/DDBJ databases">
        <authorList>
            <person name="Sheffer M."/>
        </authorList>
    </citation>
    <scope>NUCLEOTIDE SEQUENCE</scope>
</reference>
<keyword evidence="3" id="KW-1185">Reference proteome</keyword>
<evidence type="ECO:0008006" key="4">
    <source>
        <dbReference type="Google" id="ProtNLM"/>
    </source>
</evidence>
<proteinExistence type="predicted"/>
<dbReference type="EMBL" id="JABXBU010002228">
    <property type="protein sequence ID" value="KAF8769956.1"/>
    <property type="molecule type" value="Genomic_DNA"/>
</dbReference>
<feature type="transmembrane region" description="Helical" evidence="1">
    <location>
        <begin position="259"/>
        <end position="285"/>
    </location>
</feature>
<feature type="transmembrane region" description="Helical" evidence="1">
    <location>
        <begin position="146"/>
        <end position="166"/>
    </location>
</feature>
<evidence type="ECO:0000313" key="2">
    <source>
        <dbReference type="EMBL" id="KAF8769956.1"/>
    </source>
</evidence>
<evidence type="ECO:0000256" key="1">
    <source>
        <dbReference type="SAM" id="Phobius"/>
    </source>
</evidence>
<evidence type="ECO:0000313" key="3">
    <source>
        <dbReference type="Proteomes" id="UP000807504"/>
    </source>
</evidence>
<feature type="transmembrane region" description="Helical" evidence="1">
    <location>
        <begin position="89"/>
        <end position="111"/>
    </location>
</feature>
<keyword evidence="1" id="KW-1133">Transmembrane helix</keyword>
<accession>A0A8T0EAA9</accession>
<keyword evidence="1" id="KW-0472">Membrane</keyword>